<dbReference type="GO" id="GO:0006780">
    <property type="term" value="P:uroporphyrinogen III biosynthetic process"/>
    <property type="evidence" value="ECO:0007669"/>
    <property type="project" value="UniProtKB-UniRule"/>
</dbReference>
<protein>
    <recommendedName>
        <fullName evidence="7 9">Uroporphyrinogen-III synthase</fullName>
        <ecNumber evidence="3 9">4.2.1.75</ecNumber>
    </recommendedName>
</protein>
<evidence type="ECO:0000256" key="7">
    <source>
        <dbReference type="ARBA" id="ARBA00040167"/>
    </source>
</evidence>
<evidence type="ECO:0000256" key="9">
    <source>
        <dbReference type="RuleBase" id="RU366031"/>
    </source>
</evidence>
<comment type="catalytic activity">
    <reaction evidence="8 9">
        <text>hydroxymethylbilane = uroporphyrinogen III + H2O</text>
        <dbReference type="Rhea" id="RHEA:18965"/>
        <dbReference type="ChEBI" id="CHEBI:15377"/>
        <dbReference type="ChEBI" id="CHEBI:57308"/>
        <dbReference type="ChEBI" id="CHEBI:57845"/>
        <dbReference type="EC" id="4.2.1.75"/>
    </reaction>
</comment>
<gene>
    <name evidence="11" type="ORF">CYJ41_00530</name>
</gene>
<dbReference type="InterPro" id="IPR036108">
    <property type="entry name" value="4pyrrol_syn_uPrphyn_synt_sf"/>
</dbReference>
<dbReference type="Gene3D" id="3.40.50.10090">
    <property type="match status" value="2"/>
</dbReference>
<evidence type="ECO:0000256" key="2">
    <source>
        <dbReference type="ARBA" id="ARBA00008133"/>
    </source>
</evidence>
<dbReference type="EC" id="4.2.1.75" evidence="3 9"/>
<evidence type="ECO:0000256" key="6">
    <source>
        <dbReference type="ARBA" id="ARBA00037589"/>
    </source>
</evidence>
<evidence type="ECO:0000313" key="11">
    <source>
        <dbReference type="EMBL" id="PKZ29960.1"/>
    </source>
</evidence>
<sequence length="214" mass="23712">MDEIYLISHTQKKAVKNLKVCEIEFLKFSVDLNKFEALVITSKNSIKALKFNNIKKANLKVFSIGDGSTKEALEYGFSDIYTAKNSHGNEFANEIASFLKGKKTLFLKAEKTVSDVGEILSENGAILTKITAYKNKFLNLDESLKPPLGSTLIFSSPSNVEGFIKNFGKIDENYKIVAIGNATAKLLSSHKNLIISQKQSIDECINLAKNLTNH</sequence>
<dbReference type="PANTHER" id="PTHR38042:SF1">
    <property type="entry name" value="UROPORPHYRINOGEN-III SYNTHASE, CHLOROPLASTIC"/>
    <property type="match status" value="1"/>
</dbReference>
<evidence type="ECO:0000259" key="10">
    <source>
        <dbReference type="Pfam" id="PF02602"/>
    </source>
</evidence>
<comment type="function">
    <text evidence="6 9">Catalyzes cyclization of the linear tetrapyrrole, hydroxymethylbilane, to the macrocyclic uroporphyrinogen III.</text>
</comment>
<dbReference type="InterPro" id="IPR039793">
    <property type="entry name" value="UROS/Hem4"/>
</dbReference>
<keyword evidence="5 9" id="KW-0627">Porphyrin biosynthesis</keyword>
<name>A0A2I1NC74_9BACT</name>
<dbReference type="EMBL" id="PKHU01000001">
    <property type="protein sequence ID" value="PKZ29960.1"/>
    <property type="molecule type" value="Genomic_DNA"/>
</dbReference>
<dbReference type="UniPathway" id="UPA00251">
    <property type="reaction ID" value="UER00320"/>
</dbReference>
<accession>A0A2I1NC74</accession>
<organism evidence="11 12">
    <name type="scientific">Campylobacter ureolyticus</name>
    <dbReference type="NCBI Taxonomy" id="827"/>
    <lineage>
        <taxon>Bacteria</taxon>
        <taxon>Pseudomonadati</taxon>
        <taxon>Campylobacterota</taxon>
        <taxon>Epsilonproteobacteria</taxon>
        <taxon>Campylobacterales</taxon>
        <taxon>Campylobacteraceae</taxon>
        <taxon>Campylobacter</taxon>
    </lineage>
</organism>
<keyword evidence="4 9" id="KW-0456">Lyase</keyword>
<comment type="pathway">
    <text evidence="1 9">Porphyrin-containing compound metabolism; protoporphyrin-IX biosynthesis; coproporphyrinogen-III from 5-aminolevulinate: step 3/4.</text>
</comment>
<proteinExistence type="inferred from homology"/>
<evidence type="ECO:0000256" key="8">
    <source>
        <dbReference type="ARBA" id="ARBA00048617"/>
    </source>
</evidence>
<dbReference type="GO" id="GO:0006782">
    <property type="term" value="P:protoporphyrinogen IX biosynthetic process"/>
    <property type="evidence" value="ECO:0007669"/>
    <property type="project" value="UniProtKB-UniRule"/>
</dbReference>
<dbReference type="CDD" id="cd06578">
    <property type="entry name" value="HemD"/>
    <property type="match status" value="1"/>
</dbReference>
<comment type="caution">
    <text evidence="11">The sequence shown here is derived from an EMBL/GenBank/DDBJ whole genome shotgun (WGS) entry which is preliminary data.</text>
</comment>
<evidence type="ECO:0000313" key="12">
    <source>
        <dbReference type="Proteomes" id="UP000234639"/>
    </source>
</evidence>
<dbReference type="SUPFAM" id="SSF69618">
    <property type="entry name" value="HemD-like"/>
    <property type="match status" value="1"/>
</dbReference>
<dbReference type="GO" id="GO:0004852">
    <property type="term" value="F:uroporphyrinogen-III synthase activity"/>
    <property type="evidence" value="ECO:0007669"/>
    <property type="project" value="UniProtKB-UniRule"/>
</dbReference>
<dbReference type="RefSeq" id="WP_101636454.1">
    <property type="nucleotide sequence ID" value="NZ_JAPXGH010000003.1"/>
</dbReference>
<feature type="domain" description="Tetrapyrrole biosynthesis uroporphyrinogen III synthase" evidence="10">
    <location>
        <begin position="26"/>
        <end position="205"/>
    </location>
</feature>
<dbReference type="InterPro" id="IPR003754">
    <property type="entry name" value="4pyrrol_synth_uPrphyn_synth"/>
</dbReference>
<reference evidence="11 12" key="1">
    <citation type="submission" date="2017-12" db="EMBL/GenBank/DDBJ databases">
        <title>Phylogenetic diversity of female urinary microbiome.</title>
        <authorList>
            <person name="Thomas-White K."/>
            <person name="Wolfe A.J."/>
        </authorList>
    </citation>
    <scope>NUCLEOTIDE SEQUENCE [LARGE SCALE GENOMIC DNA]</scope>
    <source>
        <strain evidence="11 12">UMB0112</strain>
    </source>
</reference>
<evidence type="ECO:0000256" key="3">
    <source>
        <dbReference type="ARBA" id="ARBA00013109"/>
    </source>
</evidence>
<dbReference type="AlphaFoldDB" id="A0A2I1NC74"/>
<dbReference type="PANTHER" id="PTHR38042">
    <property type="entry name" value="UROPORPHYRINOGEN-III SYNTHASE, CHLOROPLASTIC"/>
    <property type="match status" value="1"/>
</dbReference>
<comment type="similarity">
    <text evidence="2 9">Belongs to the uroporphyrinogen-III synthase family.</text>
</comment>
<evidence type="ECO:0000256" key="4">
    <source>
        <dbReference type="ARBA" id="ARBA00023239"/>
    </source>
</evidence>
<dbReference type="Pfam" id="PF02602">
    <property type="entry name" value="HEM4"/>
    <property type="match status" value="1"/>
</dbReference>
<evidence type="ECO:0000256" key="1">
    <source>
        <dbReference type="ARBA" id="ARBA00004772"/>
    </source>
</evidence>
<dbReference type="Proteomes" id="UP000234639">
    <property type="component" value="Unassembled WGS sequence"/>
</dbReference>
<evidence type="ECO:0000256" key="5">
    <source>
        <dbReference type="ARBA" id="ARBA00023244"/>
    </source>
</evidence>